<dbReference type="Pfam" id="PF07638">
    <property type="entry name" value="Sigma70_ECF"/>
    <property type="match status" value="1"/>
</dbReference>
<dbReference type="AlphaFoldDB" id="A0A5C6CWR3"/>
<dbReference type="InterPro" id="IPR011517">
    <property type="entry name" value="RNA_pol_sigma70_ECF-like"/>
</dbReference>
<dbReference type="GO" id="GO:0006352">
    <property type="term" value="P:DNA-templated transcription initiation"/>
    <property type="evidence" value="ECO:0007669"/>
    <property type="project" value="InterPro"/>
</dbReference>
<dbReference type="InterPro" id="IPR036388">
    <property type="entry name" value="WH-like_DNA-bd_sf"/>
</dbReference>
<name>A0A5C6CWR3_9BACT</name>
<sequence>MMPDVTQILSQIKQGDPGAAEQLLPLVYEELRKLAAAKLTREEPGQTLQATALVHEAYLRLVDVERFQNWNSRGHFFGAAAEAMRRILVENARRRQRLRHGGGRTRVDLNLAAPSSKEPDGELLALNDGLDRLASEEPVAAEVVKLRYFGGMTTHQAAEVLGISPRTANRHWAFAKAWLFKDMRAEENS</sequence>
<evidence type="ECO:0000313" key="5">
    <source>
        <dbReference type="EMBL" id="TWU28992.1"/>
    </source>
</evidence>
<keyword evidence="2" id="KW-0731">Sigma factor</keyword>
<dbReference type="InterPro" id="IPR014284">
    <property type="entry name" value="RNA_pol_sigma-70_dom"/>
</dbReference>
<dbReference type="PANTHER" id="PTHR43133:SF39">
    <property type="entry name" value="SIMILAR TO RNA POLYMERASE SIGMA-E FACTOR"/>
    <property type="match status" value="1"/>
</dbReference>
<organism evidence="5 6">
    <name type="scientific">Novipirellula artificiosorum</name>
    <dbReference type="NCBI Taxonomy" id="2528016"/>
    <lineage>
        <taxon>Bacteria</taxon>
        <taxon>Pseudomonadati</taxon>
        <taxon>Planctomycetota</taxon>
        <taxon>Planctomycetia</taxon>
        <taxon>Pirellulales</taxon>
        <taxon>Pirellulaceae</taxon>
        <taxon>Novipirellula</taxon>
    </lineage>
</organism>
<reference evidence="5 6" key="1">
    <citation type="submission" date="2019-02" db="EMBL/GenBank/DDBJ databases">
        <title>Deep-cultivation of Planctomycetes and their phenomic and genomic characterization uncovers novel biology.</title>
        <authorList>
            <person name="Wiegand S."/>
            <person name="Jogler M."/>
            <person name="Boedeker C."/>
            <person name="Pinto D."/>
            <person name="Vollmers J."/>
            <person name="Rivas-Marin E."/>
            <person name="Kohn T."/>
            <person name="Peeters S.H."/>
            <person name="Heuer A."/>
            <person name="Rast P."/>
            <person name="Oberbeckmann S."/>
            <person name="Bunk B."/>
            <person name="Jeske O."/>
            <person name="Meyerdierks A."/>
            <person name="Storesund J.E."/>
            <person name="Kallscheuer N."/>
            <person name="Luecker S."/>
            <person name="Lage O.M."/>
            <person name="Pohl T."/>
            <person name="Merkel B.J."/>
            <person name="Hornburger P."/>
            <person name="Mueller R.-W."/>
            <person name="Bruemmer F."/>
            <person name="Labrenz M."/>
            <person name="Spormann A.M."/>
            <person name="Op Den Camp H."/>
            <person name="Overmann J."/>
            <person name="Amann R."/>
            <person name="Jetten M.S.M."/>
            <person name="Mascher T."/>
            <person name="Medema M.H."/>
            <person name="Devos D.P."/>
            <person name="Kaster A.-K."/>
            <person name="Ovreas L."/>
            <person name="Rohde M."/>
            <person name="Galperin M.Y."/>
            <person name="Jogler C."/>
        </authorList>
    </citation>
    <scope>NUCLEOTIDE SEQUENCE [LARGE SCALE GENOMIC DNA]</scope>
    <source>
        <strain evidence="5 6">Poly41</strain>
    </source>
</reference>
<keyword evidence="3" id="KW-0804">Transcription</keyword>
<dbReference type="Proteomes" id="UP000319143">
    <property type="component" value="Unassembled WGS sequence"/>
</dbReference>
<dbReference type="NCBIfam" id="TIGR02937">
    <property type="entry name" value="sigma70-ECF"/>
    <property type="match status" value="1"/>
</dbReference>
<evidence type="ECO:0000259" key="4">
    <source>
        <dbReference type="Pfam" id="PF07638"/>
    </source>
</evidence>
<feature type="domain" description="RNA polymerase sigma-70 ECF-like HTH" evidence="4">
    <location>
        <begin position="3"/>
        <end position="184"/>
    </location>
</feature>
<evidence type="ECO:0000256" key="1">
    <source>
        <dbReference type="ARBA" id="ARBA00023015"/>
    </source>
</evidence>
<keyword evidence="1" id="KW-0805">Transcription regulation</keyword>
<accession>A0A5C6CWR3</accession>
<dbReference type="PANTHER" id="PTHR43133">
    <property type="entry name" value="RNA POLYMERASE ECF-TYPE SIGMA FACTO"/>
    <property type="match status" value="1"/>
</dbReference>
<dbReference type="NCBIfam" id="TIGR02999">
    <property type="entry name" value="Sig-70_X6"/>
    <property type="match status" value="1"/>
</dbReference>
<dbReference type="InterPro" id="IPR013324">
    <property type="entry name" value="RNA_pol_sigma_r3/r4-like"/>
</dbReference>
<dbReference type="EMBL" id="SJPV01000025">
    <property type="protein sequence ID" value="TWU28992.1"/>
    <property type="molecule type" value="Genomic_DNA"/>
</dbReference>
<dbReference type="RefSeq" id="WP_197231923.1">
    <property type="nucleotide sequence ID" value="NZ_SJPV01000025.1"/>
</dbReference>
<proteinExistence type="predicted"/>
<dbReference type="InterPro" id="IPR039425">
    <property type="entry name" value="RNA_pol_sigma-70-like"/>
</dbReference>
<evidence type="ECO:0000313" key="6">
    <source>
        <dbReference type="Proteomes" id="UP000319143"/>
    </source>
</evidence>
<dbReference type="Gene3D" id="1.10.10.10">
    <property type="entry name" value="Winged helix-like DNA-binding domain superfamily/Winged helix DNA-binding domain"/>
    <property type="match status" value="1"/>
</dbReference>
<comment type="caution">
    <text evidence="5">The sequence shown here is derived from an EMBL/GenBank/DDBJ whole genome shotgun (WGS) entry which is preliminary data.</text>
</comment>
<dbReference type="InterPro" id="IPR053812">
    <property type="entry name" value="HTH_Sigma70_ECF-like"/>
</dbReference>
<keyword evidence="6" id="KW-1185">Reference proteome</keyword>
<dbReference type="GO" id="GO:0016987">
    <property type="term" value="F:sigma factor activity"/>
    <property type="evidence" value="ECO:0007669"/>
    <property type="project" value="UniProtKB-KW"/>
</dbReference>
<evidence type="ECO:0000256" key="2">
    <source>
        <dbReference type="ARBA" id="ARBA00023082"/>
    </source>
</evidence>
<protein>
    <submittedName>
        <fullName evidence="5">RNA polymerase sigma factor SigL</fullName>
    </submittedName>
</protein>
<gene>
    <name evidence="5" type="ORF">Poly41_67830</name>
</gene>
<evidence type="ECO:0000256" key="3">
    <source>
        <dbReference type="ARBA" id="ARBA00023163"/>
    </source>
</evidence>
<dbReference type="SUPFAM" id="SSF88659">
    <property type="entry name" value="Sigma3 and sigma4 domains of RNA polymerase sigma factors"/>
    <property type="match status" value="1"/>
</dbReference>